<protein>
    <submittedName>
        <fullName evidence="2">Uncharacterized protein</fullName>
    </submittedName>
</protein>
<organism evidence="3">
    <name type="scientific">Ajellomyces capsulatus (strain H88)</name>
    <name type="common">Darling's disease fungus</name>
    <name type="synonym">Histoplasma capsulatum</name>
    <dbReference type="NCBI Taxonomy" id="544711"/>
    <lineage>
        <taxon>Eukaryota</taxon>
        <taxon>Fungi</taxon>
        <taxon>Dikarya</taxon>
        <taxon>Ascomycota</taxon>
        <taxon>Pezizomycotina</taxon>
        <taxon>Eurotiomycetes</taxon>
        <taxon>Eurotiomycetidae</taxon>
        <taxon>Onygenales</taxon>
        <taxon>Ajellomycetaceae</taxon>
        <taxon>Histoplasma</taxon>
    </lineage>
</organism>
<evidence type="ECO:0000313" key="3">
    <source>
        <dbReference type="Proteomes" id="UP000008142"/>
    </source>
</evidence>
<reference evidence="3" key="1">
    <citation type="submission" date="2008-07" db="EMBL/GenBank/DDBJ databases">
        <title>Annotation of Ajellomyces capsulatus strain H88.</title>
        <authorList>
            <person name="Champion M."/>
            <person name="Cuomo C."/>
            <person name="Ma L.-J."/>
            <person name="Henn M.R."/>
            <person name="Sil A."/>
            <person name="Goldman B."/>
            <person name="Young S.K."/>
            <person name="Kodira C.D."/>
            <person name="Zeng Q."/>
            <person name="Koehrsen M."/>
            <person name="Alvarado L."/>
            <person name="Berlin A."/>
            <person name="Borenstein D."/>
            <person name="Chen Z."/>
            <person name="Engels R."/>
            <person name="Freedman E."/>
            <person name="Gellesch M."/>
            <person name="Goldberg J."/>
            <person name="Griggs A."/>
            <person name="Gujja S."/>
            <person name="Heiman D."/>
            <person name="Hepburn T."/>
            <person name="Howarth C."/>
            <person name="Jen D."/>
            <person name="Larson L."/>
            <person name="Lewis B."/>
            <person name="Mehta T."/>
            <person name="Park D."/>
            <person name="Pearson M."/>
            <person name="Roberts A."/>
            <person name="Saif S."/>
            <person name="Shea T."/>
            <person name="Shenoy N."/>
            <person name="Sisk P."/>
            <person name="Stolte C."/>
            <person name="Sykes S."/>
            <person name="Walk T."/>
            <person name="White J."/>
            <person name="Yandava C."/>
            <person name="Klein B."/>
            <person name="McEwen J.G."/>
            <person name="Puccia R."/>
            <person name="Goldman G.H."/>
            <person name="Felipe M.S."/>
            <person name="Nino-Vega G."/>
            <person name="San-Blas G."/>
            <person name="Taylor J."/>
            <person name="Mendoza L."/>
            <person name="Galagan J."/>
            <person name="Nusbaum C."/>
            <person name="Birren B."/>
        </authorList>
    </citation>
    <scope>NUCLEOTIDE SEQUENCE [LARGE SCALE GENOMIC DNA]</scope>
    <source>
        <strain evidence="3">H88</strain>
    </source>
</reference>
<dbReference type="OrthoDB" id="5431222at2759"/>
<dbReference type="Proteomes" id="UP000008142">
    <property type="component" value="Unassembled WGS sequence"/>
</dbReference>
<evidence type="ECO:0000256" key="1">
    <source>
        <dbReference type="SAM" id="MobiDB-lite"/>
    </source>
</evidence>
<dbReference type="HOGENOM" id="CLU_1602228_0_0_1"/>
<name>F0UMW5_AJEC8</name>
<feature type="region of interest" description="Disordered" evidence="1">
    <location>
        <begin position="1"/>
        <end position="166"/>
    </location>
</feature>
<evidence type="ECO:0000313" key="2">
    <source>
        <dbReference type="EMBL" id="EGC47432.1"/>
    </source>
</evidence>
<dbReference type="EMBL" id="DS990640">
    <property type="protein sequence ID" value="EGC47432.1"/>
    <property type="molecule type" value="Genomic_DNA"/>
</dbReference>
<gene>
    <name evidence="2" type="ORF">HCEG_06647</name>
</gene>
<sequence length="166" mass="19286">MESPNRKPGQQEGRRNVPFDRRGGRGSHFNSQDRRKPKPQQFKGTNKPKPKKGLNNRGHPQSHDNAGVRNHKASDNKFGLDGNADLDPTNNPNEHQRSQDNADIQKIQHEPHSRHGQSEAEHTSRKRSRQDESPERPEEPRRQEDDITPKLKRRQPHVAEAYSRRW</sequence>
<dbReference type="AlphaFoldDB" id="F0UMW5"/>
<proteinExistence type="predicted"/>
<feature type="compositionally biased region" description="Basic and acidic residues" evidence="1">
    <location>
        <begin position="12"/>
        <end position="23"/>
    </location>
</feature>
<dbReference type="OMA" id="RGHPQSH"/>
<accession>F0UMW5</accession>
<feature type="compositionally biased region" description="Basic and acidic residues" evidence="1">
    <location>
        <begin position="106"/>
        <end position="149"/>
    </location>
</feature>
<dbReference type="STRING" id="544711.F0UMW5"/>